<feature type="region of interest" description="Disordered" evidence="2">
    <location>
        <begin position="54"/>
        <end position="77"/>
    </location>
</feature>
<evidence type="ECO:0000313" key="4">
    <source>
        <dbReference type="Proteomes" id="UP000193920"/>
    </source>
</evidence>
<feature type="compositionally biased region" description="Polar residues" evidence="2">
    <location>
        <begin position="772"/>
        <end position="785"/>
    </location>
</feature>
<feature type="compositionally biased region" description="Basic and acidic residues" evidence="2">
    <location>
        <begin position="786"/>
        <end position="799"/>
    </location>
</feature>
<comment type="caution">
    <text evidence="3">The sequence shown here is derived from an EMBL/GenBank/DDBJ whole genome shotgun (WGS) entry which is preliminary data.</text>
</comment>
<evidence type="ECO:0000256" key="2">
    <source>
        <dbReference type="SAM" id="MobiDB-lite"/>
    </source>
</evidence>
<evidence type="ECO:0008006" key="5">
    <source>
        <dbReference type="Google" id="ProtNLM"/>
    </source>
</evidence>
<evidence type="ECO:0000256" key="1">
    <source>
        <dbReference type="SAM" id="Coils"/>
    </source>
</evidence>
<evidence type="ECO:0000313" key="3">
    <source>
        <dbReference type="EMBL" id="ORY73717.1"/>
    </source>
</evidence>
<gene>
    <name evidence="3" type="ORF">LY90DRAFT_502901</name>
</gene>
<feature type="region of interest" description="Disordered" evidence="2">
    <location>
        <begin position="635"/>
        <end position="663"/>
    </location>
</feature>
<feature type="region of interest" description="Disordered" evidence="2">
    <location>
        <begin position="339"/>
        <end position="395"/>
    </location>
</feature>
<sequence>MKINVNIEKSNNDNGHSNGVEKNGQKLKFDINSTNCKNINYKTTNKNDKEQLKSNSKLNKYNDEKNNSLMTKHSRHSKYYSSIEKGDLKKYSNNNYENNDSNNHKHIHRSHKSDNKAHIRIRSSPFEYNSSSFTSISSPVKLQLVYNDEGLYEISGRIKMKNDKCIDNKDNNNKITTEGNSNNLLDFNNPLSTDSITKMSTNSNGDDKILNNINNSITNISNSDNYGNNKNIEGINNSKEYHTKCPNCFTSFDVLPNTNLNENNLNNKNENDNTNVNTKVNERNDSVSTLSSHSSLTELIDKVVESKNRKKNNNLSLDSLESLPEALLKKIDKITQKKHFLKKSSHVHSSSAKEEKGNNSKLSIHDRKGKSNTSSSQINSKMNNDLSNKNNINSNNNILVSSTVLTQDGETKTKTLSTSGYSHQKNRSSVMTLSKNSNLRSNPRIFNSMNRSLNKNLNSNGSAQRKSNSLLNSVKTLEGVEKSYVPLKGNSSVTIHGTNLSVKDNNNNNNNKSEVISNVTSMAHLNMSCHSADRPTDKIASNKKDELEIDNISVYPVPFGSKKLYNVPILPINDKYEFDDHKENNVANNSENNQNKEDNAVNYEQELNDLGHDLTSSFDSELSDAFLLNELPDNVGSKTKLNNPKAPIEKENPNNEDLKIGTSVGNSKTSLIHKDAESSCCGSMNPITAQLLQAARQGAANSKTNNDTDNDNNSKKENNHSSLGSKISLVSKSISTKGSMNKLYQKVLSGSLNSFHSGIVNKGNNSRKSHSNLRNVTTLNYSVSSKDGEDKDRENNKDDTFKLPSINEIFNSISDNVVTFVKNQWNQKDGISTTFEFLNVIKNTTTIDNSCNDYLMKPLIEYNDNFVYISPSWLNQDEVELNKIQSDLQAMKEKRFFVMPWKIEEPSINEGNPYWICVIYDNFNKKYMIFDSKNEDIYVYGECLMIQSSIIKYMMDITIPFYSKTLQEIITNKEQGPLEIDKNDEGWKNIIICNAGLNHGDCGIDNVLLSNYYVQNYEKVFNDIVQNNMEYNSIKELLSTVKFAEFNSYIESLFTIAAVQYFNINNMLI</sequence>
<dbReference type="OrthoDB" id="10535277at2759"/>
<accession>A0A1Y2EQA5</accession>
<feature type="compositionally biased region" description="Low complexity" evidence="2">
    <location>
        <begin position="91"/>
        <end position="101"/>
    </location>
</feature>
<feature type="compositionally biased region" description="Low complexity" evidence="2">
    <location>
        <begin position="694"/>
        <end position="707"/>
    </location>
</feature>
<proteinExistence type="predicted"/>
<keyword evidence="1" id="KW-0175">Coiled coil</keyword>
<feature type="region of interest" description="Disordered" evidence="2">
    <location>
        <begin position="260"/>
        <end position="279"/>
    </location>
</feature>
<feature type="compositionally biased region" description="Basic and acidic residues" evidence="2">
    <location>
        <begin position="647"/>
        <end position="659"/>
    </location>
</feature>
<dbReference type="EMBL" id="MCOG01000032">
    <property type="protein sequence ID" value="ORY73717.1"/>
    <property type="molecule type" value="Genomic_DNA"/>
</dbReference>
<feature type="region of interest" description="Disordered" evidence="2">
    <location>
        <begin position="408"/>
        <end position="432"/>
    </location>
</feature>
<feature type="region of interest" description="Disordered" evidence="2">
    <location>
        <begin position="762"/>
        <end position="799"/>
    </location>
</feature>
<protein>
    <recommendedName>
        <fullName evidence="5">Ubiquitin-like protease family profile domain-containing protein</fullName>
    </recommendedName>
</protein>
<feature type="compositionally biased region" description="Low complexity" evidence="2">
    <location>
        <begin position="379"/>
        <end position="395"/>
    </location>
</feature>
<feature type="compositionally biased region" description="Polar residues" evidence="2">
    <location>
        <begin position="7"/>
        <end position="17"/>
    </location>
</feature>
<organism evidence="3 4">
    <name type="scientific">Neocallimastix californiae</name>
    <dbReference type="NCBI Taxonomy" id="1754190"/>
    <lineage>
        <taxon>Eukaryota</taxon>
        <taxon>Fungi</taxon>
        <taxon>Fungi incertae sedis</taxon>
        <taxon>Chytridiomycota</taxon>
        <taxon>Chytridiomycota incertae sedis</taxon>
        <taxon>Neocallimastigomycetes</taxon>
        <taxon>Neocallimastigales</taxon>
        <taxon>Neocallimastigaceae</taxon>
        <taxon>Neocallimastix</taxon>
    </lineage>
</organism>
<feature type="coiled-coil region" evidence="1">
    <location>
        <begin position="586"/>
        <end position="613"/>
    </location>
</feature>
<feature type="region of interest" description="Disordered" evidence="2">
    <location>
        <begin position="90"/>
        <end position="116"/>
    </location>
</feature>
<feature type="region of interest" description="Disordered" evidence="2">
    <location>
        <begin position="694"/>
        <end position="725"/>
    </location>
</feature>
<dbReference type="Proteomes" id="UP000193920">
    <property type="component" value="Unassembled WGS sequence"/>
</dbReference>
<feature type="compositionally biased region" description="Basic and acidic residues" evidence="2">
    <location>
        <begin position="351"/>
        <end position="366"/>
    </location>
</feature>
<dbReference type="AlphaFoldDB" id="A0A1Y2EQA5"/>
<name>A0A1Y2EQA5_9FUNG</name>
<dbReference type="STRING" id="1754190.A0A1Y2EQA5"/>
<feature type="region of interest" description="Disordered" evidence="2">
    <location>
        <begin position="1"/>
        <end position="26"/>
    </location>
</feature>
<reference evidence="3 4" key="1">
    <citation type="submission" date="2016-08" db="EMBL/GenBank/DDBJ databases">
        <title>A Parts List for Fungal Cellulosomes Revealed by Comparative Genomics.</title>
        <authorList>
            <consortium name="DOE Joint Genome Institute"/>
            <person name="Haitjema C.H."/>
            <person name="Gilmore S.P."/>
            <person name="Henske J.K."/>
            <person name="Solomon K.V."/>
            <person name="De Groot R."/>
            <person name="Kuo A."/>
            <person name="Mondo S.J."/>
            <person name="Salamov A.A."/>
            <person name="Labutti K."/>
            <person name="Zhao Z."/>
            <person name="Chiniquy J."/>
            <person name="Barry K."/>
            <person name="Brewer H.M."/>
            <person name="Purvine S.O."/>
            <person name="Wright A.T."/>
            <person name="Boxma B."/>
            <person name="Van Alen T."/>
            <person name="Hackstein J.H."/>
            <person name="Baker S.E."/>
            <person name="Grigoriev I.V."/>
            <person name="O'Malley M.A."/>
        </authorList>
    </citation>
    <scope>NUCLEOTIDE SEQUENCE [LARGE SCALE GENOMIC DNA]</scope>
    <source>
        <strain evidence="3 4">G1</strain>
    </source>
</reference>
<keyword evidence="4" id="KW-1185">Reference proteome</keyword>